<dbReference type="InterPro" id="IPR046341">
    <property type="entry name" value="SET_dom_sf"/>
</dbReference>
<gene>
    <name evidence="11" type="ORF">O181_006538</name>
</gene>
<name>A0A9Q3GGP0_9BASI</name>
<keyword evidence="3" id="KW-0489">Methyltransferase</keyword>
<dbReference type="Pfam" id="PF05033">
    <property type="entry name" value="Pre-SET"/>
    <property type="match status" value="1"/>
</dbReference>
<comment type="subcellular location">
    <subcellularLocation>
        <location evidence="1">Chromosome</location>
    </subcellularLocation>
</comment>
<dbReference type="PROSITE" id="PS50280">
    <property type="entry name" value="SET"/>
    <property type="match status" value="1"/>
</dbReference>
<dbReference type="GO" id="GO:0032259">
    <property type="term" value="P:methylation"/>
    <property type="evidence" value="ECO:0007669"/>
    <property type="project" value="UniProtKB-KW"/>
</dbReference>
<dbReference type="GO" id="GO:0008270">
    <property type="term" value="F:zinc ion binding"/>
    <property type="evidence" value="ECO:0007669"/>
    <property type="project" value="InterPro"/>
</dbReference>
<organism evidence="11 12">
    <name type="scientific">Austropuccinia psidii MF-1</name>
    <dbReference type="NCBI Taxonomy" id="1389203"/>
    <lineage>
        <taxon>Eukaryota</taxon>
        <taxon>Fungi</taxon>
        <taxon>Dikarya</taxon>
        <taxon>Basidiomycota</taxon>
        <taxon>Pucciniomycotina</taxon>
        <taxon>Pucciniomycetes</taxon>
        <taxon>Pucciniales</taxon>
        <taxon>Sphaerophragmiaceae</taxon>
        <taxon>Austropuccinia</taxon>
    </lineage>
</organism>
<evidence type="ECO:0000313" key="12">
    <source>
        <dbReference type="Proteomes" id="UP000765509"/>
    </source>
</evidence>
<evidence type="ECO:0000259" key="8">
    <source>
        <dbReference type="PROSITE" id="PS50280"/>
    </source>
</evidence>
<protein>
    <recommendedName>
        <fullName evidence="13">Histone-lysine N-methyltransferase SETMAR</fullName>
    </recommendedName>
</protein>
<sequence length="288" mass="32292">MKDLTDGREPQPVPLESDCDLSQLRLFQEYTAIMLERRSRMPASSSQFEEGLGCDCASESYCDKDCFCVETHGYFYDSERLLQLDALPPMHALFECSAVCQCSAKCRNRNVQAGIQLELVVRPSKMPSLGLGLFSLVDIPKGRFVCLYAGELIDQSEAHRRWASRKSLQLSNYILVVNESNRTKRWKTIIDPTYYGNVGRFINHACPPLASLVMLPVRPCGQVTPLPALFARRDILKGEELSFDYYDASGSSPSSIGVTDPAFDESIMTRCLCGSPCCRKYMPFDSTL</sequence>
<feature type="domain" description="Pre-SET" evidence="9">
    <location>
        <begin position="52"/>
        <end position="114"/>
    </location>
</feature>
<evidence type="ECO:0000259" key="10">
    <source>
        <dbReference type="PROSITE" id="PS50868"/>
    </source>
</evidence>
<dbReference type="InterPro" id="IPR050973">
    <property type="entry name" value="H3K9_Histone-Lys_N-MTase"/>
</dbReference>
<dbReference type="SUPFAM" id="SSF82199">
    <property type="entry name" value="SET domain"/>
    <property type="match status" value="1"/>
</dbReference>
<feature type="domain" description="Post-SET" evidence="10">
    <location>
        <begin position="267"/>
        <end position="283"/>
    </location>
</feature>
<dbReference type="PROSITE" id="PS50868">
    <property type="entry name" value="POST_SET"/>
    <property type="match status" value="1"/>
</dbReference>
<keyword evidence="12" id="KW-1185">Reference proteome</keyword>
<dbReference type="EMBL" id="AVOT02001402">
    <property type="protein sequence ID" value="MBW0466823.1"/>
    <property type="molecule type" value="Genomic_DNA"/>
</dbReference>
<evidence type="ECO:0000256" key="6">
    <source>
        <dbReference type="ARBA" id="ARBA00022723"/>
    </source>
</evidence>
<evidence type="ECO:0000256" key="4">
    <source>
        <dbReference type="ARBA" id="ARBA00022679"/>
    </source>
</evidence>
<reference evidence="11" key="1">
    <citation type="submission" date="2021-03" db="EMBL/GenBank/DDBJ databases">
        <title>Draft genome sequence of rust myrtle Austropuccinia psidii MF-1, a brazilian biotype.</title>
        <authorList>
            <person name="Quecine M.C."/>
            <person name="Pachon D.M.R."/>
            <person name="Bonatelli M.L."/>
            <person name="Correr F.H."/>
            <person name="Franceschini L.M."/>
            <person name="Leite T.F."/>
            <person name="Margarido G.R.A."/>
            <person name="Almeida C.A."/>
            <person name="Ferrarezi J.A."/>
            <person name="Labate C.A."/>
        </authorList>
    </citation>
    <scope>NUCLEOTIDE SEQUENCE</scope>
    <source>
        <strain evidence="11">MF-1</strain>
    </source>
</reference>
<evidence type="ECO:0000256" key="2">
    <source>
        <dbReference type="ARBA" id="ARBA00022454"/>
    </source>
</evidence>
<dbReference type="GO" id="GO:0042054">
    <property type="term" value="F:histone methyltransferase activity"/>
    <property type="evidence" value="ECO:0007669"/>
    <property type="project" value="InterPro"/>
</dbReference>
<keyword evidence="2" id="KW-0158">Chromosome</keyword>
<evidence type="ECO:0000256" key="3">
    <source>
        <dbReference type="ARBA" id="ARBA00022603"/>
    </source>
</evidence>
<dbReference type="Pfam" id="PF00856">
    <property type="entry name" value="SET"/>
    <property type="match status" value="1"/>
</dbReference>
<dbReference type="AlphaFoldDB" id="A0A9Q3GGP0"/>
<keyword evidence="5" id="KW-0949">S-adenosyl-L-methionine</keyword>
<dbReference type="PANTHER" id="PTHR46223:SF3">
    <property type="entry name" value="HISTONE-LYSINE N-METHYLTRANSFERASE SET-23"/>
    <property type="match status" value="1"/>
</dbReference>
<dbReference type="Proteomes" id="UP000765509">
    <property type="component" value="Unassembled WGS sequence"/>
</dbReference>
<dbReference type="PROSITE" id="PS50867">
    <property type="entry name" value="PRE_SET"/>
    <property type="match status" value="1"/>
</dbReference>
<evidence type="ECO:0000313" key="11">
    <source>
        <dbReference type="EMBL" id="MBW0466823.1"/>
    </source>
</evidence>
<dbReference type="InterPro" id="IPR001214">
    <property type="entry name" value="SET_dom"/>
</dbReference>
<feature type="domain" description="SET" evidence="8">
    <location>
        <begin position="117"/>
        <end position="246"/>
    </location>
</feature>
<dbReference type="SMART" id="SM00317">
    <property type="entry name" value="SET"/>
    <property type="match status" value="1"/>
</dbReference>
<dbReference type="OrthoDB" id="2506442at2759"/>
<dbReference type="InterPro" id="IPR007728">
    <property type="entry name" value="Pre-SET_dom"/>
</dbReference>
<evidence type="ECO:0000256" key="5">
    <source>
        <dbReference type="ARBA" id="ARBA00022691"/>
    </source>
</evidence>
<proteinExistence type="predicted"/>
<dbReference type="InterPro" id="IPR003616">
    <property type="entry name" value="Post-SET_dom"/>
</dbReference>
<keyword evidence="7" id="KW-0862">Zinc</keyword>
<keyword evidence="6" id="KW-0479">Metal-binding</keyword>
<evidence type="ECO:0008006" key="13">
    <source>
        <dbReference type="Google" id="ProtNLM"/>
    </source>
</evidence>
<dbReference type="GO" id="GO:0005694">
    <property type="term" value="C:chromosome"/>
    <property type="evidence" value="ECO:0007669"/>
    <property type="project" value="UniProtKB-SubCell"/>
</dbReference>
<keyword evidence="4" id="KW-0808">Transferase</keyword>
<accession>A0A9Q3GGP0</accession>
<evidence type="ECO:0000256" key="7">
    <source>
        <dbReference type="ARBA" id="ARBA00022833"/>
    </source>
</evidence>
<evidence type="ECO:0000256" key="1">
    <source>
        <dbReference type="ARBA" id="ARBA00004286"/>
    </source>
</evidence>
<evidence type="ECO:0000259" key="9">
    <source>
        <dbReference type="PROSITE" id="PS50867"/>
    </source>
</evidence>
<comment type="caution">
    <text evidence="11">The sequence shown here is derived from an EMBL/GenBank/DDBJ whole genome shotgun (WGS) entry which is preliminary data.</text>
</comment>
<dbReference type="PANTHER" id="PTHR46223">
    <property type="entry name" value="HISTONE-LYSINE N-METHYLTRANSFERASE SUV39H"/>
    <property type="match status" value="1"/>
</dbReference>
<dbReference type="Gene3D" id="2.170.270.10">
    <property type="entry name" value="SET domain"/>
    <property type="match status" value="1"/>
</dbReference>
<dbReference type="GO" id="GO:0005634">
    <property type="term" value="C:nucleus"/>
    <property type="evidence" value="ECO:0007669"/>
    <property type="project" value="InterPro"/>
</dbReference>